<dbReference type="AlphaFoldDB" id="A0AAD9PW27"/>
<comment type="caution">
    <text evidence="1">The sequence shown here is derived from an EMBL/GenBank/DDBJ whole genome shotgun (WGS) entry which is preliminary data.</text>
</comment>
<protein>
    <submittedName>
        <fullName evidence="1">Uncharacterized protein</fullName>
    </submittedName>
</protein>
<feature type="non-terminal residue" evidence="1">
    <location>
        <position position="1"/>
    </location>
</feature>
<reference evidence="1" key="2">
    <citation type="journal article" date="2023" name="Science">
        <title>Genomic signatures of disease resistance in endangered staghorn corals.</title>
        <authorList>
            <person name="Vollmer S.V."/>
            <person name="Selwyn J.D."/>
            <person name="Despard B.A."/>
            <person name="Roesel C.L."/>
        </authorList>
    </citation>
    <scope>NUCLEOTIDE SEQUENCE</scope>
    <source>
        <strain evidence="1">K2</strain>
    </source>
</reference>
<name>A0AAD9PW27_ACRCE</name>
<reference evidence="1" key="1">
    <citation type="journal article" date="2023" name="G3 (Bethesda)">
        <title>Whole genome assembly and annotation of the endangered Caribbean coral Acropora cervicornis.</title>
        <authorList>
            <person name="Selwyn J.D."/>
            <person name="Vollmer S.V."/>
        </authorList>
    </citation>
    <scope>NUCLEOTIDE SEQUENCE</scope>
    <source>
        <strain evidence="1">K2</strain>
    </source>
</reference>
<accession>A0AAD9PW27</accession>
<evidence type="ECO:0000313" key="2">
    <source>
        <dbReference type="Proteomes" id="UP001249851"/>
    </source>
</evidence>
<keyword evidence="2" id="KW-1185">Reference proteome</keyword>
<gene>
    <name evidence="1" type="ORF">P5673_029317</name>
</gene>
<dbReference type="EMBL" id="JARQWQ010000115">
    <property type="protein sequence ID" value="KAK2550124.1"/>
    <property type="molecule type" value="Genomic_DNA"/>
</dbReference>
<dbReference type="Proteomes" id="UP001249851">
    <property type="component" value="Unassembled WGS sequence"/>
</dbReference>
<sequence>FGAEKKGEYFHPLSDEAYETLLLLVQGKFNVHVAERTREQRNAVSTPTLYFDGKKVVKKSSIASVVATTFDQAKAGGCKKLRNRAAAGFAGLSERNNLRVTNNQAKYRIHDVKFTNKATPRPVTARTVQVSVGKKGVNWAANLEDYNRILNEECKEELGWRSPFEIYYGRKSNQLVKASLDCVDSDDNIVTTVAKKRELAGHLKKVKKIRRRAKPYSKTLNDRMVKSHKRRHKPETFKVKEHVLVRYRPQKGGNPPPKRRFVVKGTVVKKRKTNPDTYKVRFRPPNCSKHIEEWFSVEDIASIRKRHPGSKNNDQQKIKQ</sequence>
<evidence type="ECO:0000313" key="1">
    <source>
        <dbReference type="EMBL" id="KAK2550124.1"/>
    </source>
</evidence>
<organism evidence="1 2">
    <name type="scientific">Acropora cervicornis</name>
    <name type="common">Staghorn coral</name>
    <dbReference type="NCBI Taxonomy" id="6130"/>
    <lineage>
        <taxon>Eukaryota</taxon>
        <taxon>Metazoa</taxon>
        <taxon>Cnidaria</taxon>
        <taxon>Anthozoa</taxon>
        <taxon>Hexacorallia</taxon>
        <taxon>Scleractinia</taxon>
        <taxon>Astrocoeniina</taxon>
        <taxon>Acroporidae</taxon>
        <taxon>Acropora</taxon>
    </lineage>
</organism>
<proteinExistence type="predicted"/>